<proteinExistence type="predicted"/>
<keyword evidence="1" id="KW-0732">Signal</keyword>
<reference evidence="3" key="2">
    <citation type="submission" date="2020-11" db="EMBL/GenBank/DDBJ databases">
        <authorList>
            <person name="McCartney M.A."/>
            <person name="Auch B."/>
            <person name="Kono T."/>
            <person name="Mallez S."/>
            <person name="Becker A."/>
            <person name="Gohl D.M."/>
            <person name="Silverstein K.A.T."/>
            <person name="Koren S."/>
            <person name="Bechman K.B."/>
            <person name="Herman A."/>
            <person name="Abrahante J.E."/>
            <person name="Garbe J."/>
        </authorList>
    </citation>
    <scope>NUCLEOTIDE SEQUENCE</scope>
    <source>
        <strain evidence="3">Duluth1</strain>
        <tissue evidence="3">Whole animal</tissue>
    </source>
</reference>
<feature type="chain" id="PRO_5038789730" description="C-type lectin domain-containing protein" evidence="1">
    <location>
        <begin position="21"/>
        <end position="209"/>
    </location>
</feature>
<name>A0A9D4LFZ7_DREPO</name>
<sequence length="209" mass="23357">MLTKCLFVAVFWILIANGGALLDILLLQPTGGGVCPDGYCRHSDGCYRTVALNVTWIDARSYCEVLGGHLLSPVSQSMAAAAEGALRRMKGTIFPGKFWLDITDLLNPKDWKRMSDKKALNFTNWDTTSGTVTSEDGARNCVYMSESLDYRWVPASCVETINFLCYHAGLPPTTERYVVGTTRVYKRYGGWINEDMYEHRDISPTDVDC</sequence>
<accession>A0A9D4LFZ7</accession>
<evidence type="ECO:0000256" key="1">
    <source>
        <dbReference type="SAM" id="SignalP"/>
    </source>
</evidence>
<dbReference type="Gene3D" id="3.10.100.10">
    <property type="entry name" value="Mannose-Binding Protein A, subunit A"/>
    <property type="match status" value="1"/>
</dbReference>
<keyword evidence="4" id="KW-1185">Reference proteome</keyword>
<evidence type="ECO:0000259" key="2">
    <source>
        <dbReference type="PROSITE" id="PS50041"/>
    </source>
</evidence>
<dbReference type="AlphaFoldDB" id="A0A9D4LFZ7"/>
<dbReference type="PANTHER" id="PTHR22803">
    <property type="entry name" value="MANNOSE, PHOSPHOLIPASE, LECTIN RECEPTOR RELATED"/>
    <property type="match status" value="1"/>
</dbReference>
<feature type="domain" description="C-type lectin" evidence="2">
    <location>
        <begin position="42"/>
        <end position="166"/>
    </location>
</feature>
<dbReference type="EMBL" id="JAIWYP010000003">
    <property type="protein sequence ID" value="KAH3856572.1"/>
    <property type="molecule type" value="Genomic_DNA"/>
</dbReference>
<dbReference type="OrthoDB" id="441660at2759"/>
<dbReference type="InterPro" id="IPR016186">
    <property type="entry name" value="C-type_lectin-like/link_sf"/>
</dbReference>
<dbReference type="InterPro" id="IPR001304">
    <property type="entry name" value="C-type_lectin-like"/>
</dbReference>
<dbReference type="Proteomes" id="UP000828390">
    <property type="component" value="Unassembled WGS sequence"/>
</dbReference>
<dbReference type="SMART" id="SM00034">
    <property type="entry name" value="CLECT"/>
    <property type="match status" value="1"/>
</dbReference>
<evidence type="ECO:0000313" key="3">
    <source>
        <dbReference type="EMBL" id="KAH3856572.1"/>
    </source>
</evidence>
<evidence type="ECO:0000313" key="4">
    <source>
        <dbReference type="Proteomes" id="UP000828390"/>
    </source>
</evidence>
<dbReference type="Pfam" id="PF00059">
    <property type="entry name" value="Lectin_C"/>
    <property type="match status" value="1"/>
</dbReference>
<comment type="caution">
    <text evidence="3">The sequence shown here is derived from an EMBL/GenBank/DDBJ whole genome shotgun (WGS) entry which is preliminary data.</text>
</comment>
<dbReference type="InterPro" id="IPR050111">
    <property type="entry name" value="C-type_lectin/snaclec_domain"/>
</dbReference>
<protein>
    <recommendedName>
        <fullName evidence="2">C-type lectin domain-containing protein</fullName>
    </recommendedName>
</protein>
<dbReference type="CDD" id="cd00037">
    <property type="entry name" value="CLECT"/>
    <property type="match status" value="1"/>
</dbReference>
<dbReference type="InterPro" id="IPR016187">
    <property type="entry name" value="CTDL_fold"/>
</dbReference>
<reference evidence="3" key="1">
    <citation type="journal article" date="2019" name="bioRxiv">
        <title>The Genome of the Zebra Mussel, Dreissena polymorpha: A Resource for Invasive Species Research.</title>
        <authorList>
            <person name="McCartney M.A."/>
            <person name="Auch B."/>
            <person name="Kono T."/>
            <person name="Mallez S."/>
            <person name="Zhang Y."/>
            <person name="Obille A."/>
            <person name="Becker A."/>
            <person name="Abrahante J.E."/>
            <person name="Garbe J."/>
            <person name="Badalamenti J.P."/>
            <person name="Herman A."/>
            <person name="Mangelson H."/>
            <person name="Liachko I."/>
            <person name="Sullivan S."/>
            <person name="Sone E.D."/>
            <person name="Koren S."/>
            <person name="Silverstein K.A.T."/>
            <person name="Beckman K.B."/>
            <person name="Gohl D.M."/>
        </authorList>
    </citation>
    <scope>NUCLEOTIDE SEQUENCE</scope>
    <source>
        <strain evidence="3">Duluth1</strain>
        <tissue evidence="3">Whole animal</tissue>
    </source>
</reference>
<organism evidence="3 4">
    <name type="scientific">Dreissena polymorpha</name>
    <name type="common">Zebra mussel</name>
    <name type="synonym">Mytilus polymorpha</name>
    <dbReference type="NCBI Taxonomy" id="45954"/>
    <lineage>
        <taxon>Eukaryota</taxon>
        <taxon>Metazoa</taxon>
        <taxon>Spiralia</taxon>
        <taxon>Lophotrochozoa</taxon>
        <taxon>Mollusca</taxon>
        <taxon>Bivalvia</taxon>
        <taxon>Autobranchia</taxon>
        <taxon>Heteroconchia</taxon>
        <taxon>Euheterodonta</taxon>
        <taxon>Imparidentia</taxon>
        <taxon>Neoheterodontei</taxon>
        <taxon>Myida</taxon>
        <taxon>Dreissenoidea</taxon>
        <taxon>Dreissenidae</taxon>
        <taxon>Dreissena</taxon>
    </lineage>
</organism>
<dbReference type="SUPFAM" id="SSF56436">
    <property type="entry name" value="C-type lectin-like"/>
    <property type="match status" value="1"/>
</dbReference>
<feature type="signal peptide" evidence="1">
    <location>
        <begin position="1"/>
        <end position="20"/>
    </location>
</feature>
<dbReference type="PROSITE" id="PS50041">
    <property type="entry name" value="C_TYPE_LECTIN_2"/>
    <property type="match status" value="1"/>
</dbReference>
<gene>
    <name evidence="3" type="ORF">DPMN_099163</name>
</gene>